<gene>
    <name evidence="1" type="ordered locus">Achl_1165</name>
</gene>
<dbReference type="SUPFAM" id="SSF52980">
    <property type="entry name" value="Restriction endonuclease-like"/>
    <property type="match status" value="1"/>
</dbReference>
<evidence type="ECO:0000313" key="1">
    <source>
        <dbReference type="EMBL" id="ACL39156.1"/>
    </source>
</evidence>
<dbReference type="STRING" id="452863.Achl_1165"/>
<sequence length="302" mass="33461">MLPAGAFTFGEAADAGVTVGRLRHHSLVTPSRGIRQPLVPLAPELESLVRPLTLVTAFSAASHATAFTLWGFPGFLPGRDDPVTHISRPDSTAIPRRSGVRGHRGQFFADEIVTHNGLLITSRARTWLDCSRKMGIEELTVVADHLLRIPRPVFEDRTAPHCTFEDLSEMLDRHKGTPGIRKARIALDRARVGSDSAPETRLRLAMEDAGLPEPLLNVPTQLRAAVVRQPDLSYPEYKVAVEYDGEGHSEAAQIVRDIAREEDFARTGWMLVRISRRHMENEARAAVAKVRSALRSRGWQPN</sequence>
<dbReference type="Proteomes" id="UP000002505">
    <property type="component" value="Chromosome"/>
</dbReference>
<name>B8HEP0_PSECP</name>
<dbReference type="eggNOG" id="COG2852">
    <property type="taxonomic scope" value="Bacteria"/>
</dbReference>
<evidence type="ECO:0008006" key="3">
    <source>
        <dbReference type="Google" id="ProtNLM"/>
    </source>
</evidence>
<dbReference type="KEGG" id="ach:Achl_1165"/>
<protein>
    <recommendedName>
        <fullName evidence="3">DUF559 domain-containing protein</fullName>
    </recommendedName>
</protein>
<evidence type="ECO:0000313" key="2">
    <source>
        <dbReference type="Proteomes" id="UP000002505"/>
    </source>
</evidence>
<dbReference type="EMBL" id="CP001341">
    <property type="protein sequence ID" value="ACL39156.1"/>
    <property type="molecule type" value="Genomic_DNA"/>
</dbReference>
<proteinExistence type="predicted"/>
<reference evidence="1" key="1">
    <citation type="submission" date="2009-01" db="EMBL/GenBank/DDBJ databases">
        <title>Complete sequence of chromosome of Arthrobacter chlorophenolicus A6.</title>
        <authorList>
            <consortium name="US DOE Joint Genome Institute"/>
            <person name="Lucas S."/>
            <person name="Copeland A."/>
            <person name="Lapidus A."/>
            <person name="Glavina del Rio T."/>
            <person name="Tice H."/>
            <person name="Bruce D."/>
            <person name="Goodwin L."/>
            <person name="Pitluck S."/>
            <person name="Goltsman E."/>
            <person name="Clum A."/>
            <person name="Larimer F."/>
            <person name="Land M."/>
            <person name="Hauser L."/>
            <person name="Kyrpides N."/>
            <person name="Mikhailova N."/>
            <person name="Jansson J."/>
            <person name="Richardson P."/>
        </authorList>
    </citation>
    <scope>NUCLEOTIDE SEQUENCE [LARGE SCALE GENOMIC DNA]</scope>
    <source>
        <strain evidence="1">A6</strain>
    </source>
</reference>
<accession>B8HEP0</accession>
<dbReference type="AlphaFoldDB" id="B8HEP0"/>
<keyword evidence="2" id="KW-1185">Reference proteome</keyword>
<dbReference type="HOGENOM" id="CLU_052626_5_1_11"/>
<organism evidence="1 2">
    <name type="scientific">Pseudarthrobacter chlorophenolicus (strain ATCC 700700 / DSM 12829 / CIP 107037 / JCM 12360 / KCTC 9906 / NCIMB 13794 / A6)</name>
    <name type="common">Arthrobacter chlorophenolicus</name>
    <dbReference type="NCBI Taxonomy" id="452863"/>
    <lineage>
        <taxon>Bacteria</taxon>
        <taxon>Bacillati</taxon>
        <taxon>Actinomycetota</taxon>
        <taxon>Actinomycetes</taxon>
        <taxon>Micrococcales</taxon>
        <taxon>Micrococcaceae</taxon>
        <taxon>Pseudarthrobacter</taxon>
    </lineage>
</organism>
<dbReference type="Gene3D" id="3.40.960.10">
    <property type="entry name" value="VSR Endonuclease"/>
    <property type="match status" value="1"/>
</dbReference>
<dbReference type="InterPro" id="IPR011335">
    <property type="entry name" value="Restrct_endonuc-II-like"/>
</dbReference>